<dbReference type="eggNOG" id="COG1226">
    <property type="taxonomic scope" value="Bacteria"/>
</dbReference>
<reference evidence="9 10" key="1">
    <citation type="submission" date="2014-02" db="EMBL/GenBank/DDBJ databases">
        <title>Draft Genome of Hylemonella gracilis isolated from the Niagara River.</title>
        <authorList>
            <person name="Pawlowski D.R."/>
            <person name="Koudelka G.B."/>
        </authorList>
    </citation>
    <scope>NUCLEOTIDE SEQUENCE [LARGE SCALE GENOMIC DNA]</scope>
    <source>
        <strain evidence="9 10">Niagara R</strain>
    </source>
</reference>
<evidence type="ECO:0000256" key="6">
    <source>
        <dbReference type="ARBA" id="ARBA00023136"/>
    </source>
</evidence>
<comment type="similarity">
    <text evidence="2">Belongs to the monovalent cation:proton antiporter 2 (CPA2) transporter (TC 2.A.37) family.</text>
</comment>
<evidence type="ECO:0000256" key="4">
    <source>
        <dbReference type="ARBA" id="ARBA00022692"/>
    </source>
</evidence>
<keyword evidence="3" id="KW-0813">Transport</keyword>
<dbReference type="Pfam" id="PF02254">
    <property type="entry name" value="TrkA_N"/>
    <property type="match status" value="1"/>
</dbReference>
<evidence type="ECO:0000313" key="9">
    <source>
        <dbReference type="EMBL" id="EYC52689.1"/>
    </source>
</evidence>
<dbReference type="GO" id="GO:0015297">
    <property type="term" value="F:antiporter activity"/>
    <property type="evidence" value="ECO:0007669"/>
    <property type="project" value="InterPro"/>
</dbReference>
<keyword evidence="4 7" id="KW-0812">Transmembrane</keyword>
<dbReference type="Gene3D" id="3.40.50.720">
    <property type="entry name" value="NAD(P)-binding Rossmann-like Domain"/>
    <property type="match status" value="1"/>
</dbReference>
<organism evidence="9 10">
    <name type="scientific">Hylemonella gracilis str. Niagara R</name>
    <dbReference type="NCBI Taxonomy" id="1458275"/>
    <lineage>
        <taxon>Bacteria</taxon>
        <taxon>Pseudomonadati</taxon>
        <taxon>Pseudomonadota</taxon>
        <taxon>Betaproteobacteria</taxon>
        <taxon>Burkholderiales</taxon>
        <taxon>Comamonadaceae</taxon>
        <taxon>Hylemonella</taxon>
    </lineage>
</organism>
<feature type="transmembrane region" description="Helical" evidence="7">
    <location>
        <begin position="88"/>
        <end position="110"/>
    </location>
</feature>
<protein>
    <submittedName>
        <fullName evidence="9">Sodium:proton antiporter</fullName>
    </submittedName>
</protein>
<dbReference type="NCBIfam" id="NF007950">
    <property type="entry name" value="PRK10669.1"/>
    <property type="match status" value="1"/>
</dbReference>
<feature type="transmembrane region" description="Helical" evidence="7">
    <location>
        <begin position="374"/>
        <end position="393"/>
    </location>
</feature>
<feature type="transmembrane region" description="Helical" evidence="7">
    <location>
        <begin position="339"/>
        <end position="362"/>
    </location>
</feature>
<dbReference type="PANTHER" id="PTHR42751:SF1">
    <property type="entry name" value="CATION_PROTON ANTIPORTER YBAL-RELATED"/>
    <property type="match status" value="1"/>
</dbReference>
<feature type="transmembrane region" description="Helical" evidence="7">
    <location>
        <begin position="191"/>
        <end position="212"/>
    </location>
</feature>
<comment type="subcellular location">
    <subcellularLocation>
        <location evidence="1">Membrane</location>
        <topology evidence="1">Multi-pass membrane protein</topology>
    </subcellularLocation>
</comment>
<feature type="transmembrane region" description="Helical" evidence="7">
    <location>
        <begin position="286"/>
        <end position="304"/>
    </location>
</feature>
<evidence type="ECO:0000313" key="10">
    <source>
        <dbReference type="Proteomes" id="UP000023268"/>
    </source>
</evidence>
<evidence type="ECO:0000256" key="5">
    <source>
        <dbReference type="ARBA" id="ARBA00022989"/>
    </source>
</evidence>
<dbReference type="OrthoDB" id="9781411at2"/>
<feature type="transmembrane region" description="Helical" evidence="7">
    <location>
        <begin position="148"/>
        <end position="171"/>
    </location>
</feature>
<keyword evidence="6 7" id="KW-0472">Membrane</keyword>
<dbReference type="eggNOG" id="COG4651">
    <property type="taxonomic scope" value="Bacteria"/>
</dbReference>
<dbReference type="GO" id="GO:0006813">
    <property type="term" value="P:potassium ion transport"/>
    <property type="evidence" value="ECO:0007669"/>
    <property type="project" value="InterPro"/>
</dbReference>
<sequence length="578" mass="61860">MPHDVSLIATIAFGFGIAMVLGLLASKLHMPPLVGYLVAGIVVGPNSPGFVADVGLAGQLAEIGVMLLMFGVGLHFSLKDLMAVRRIALPGALVQIAVATALGMGVSWFWDWGLGGSLVFGLCLSVASTVVLLRALEAKNLLKSVNGQIAVGWLVVEDLVMVMVLVLLPAVAEVLAPPTPGAAHAISASDIWTTVGITLAKVTAFIVLMLVVGRRVLPRLLWWVSRTGSRELFTLSVVAVAVGVAFFAGTLFDVSFALGAFFAGMMMRESEFSHRAADESLPLRDAFAVLFFVSVGMLFDPAVVIEQPFRLLAVVAIILVGKTVAAVALVLLFRYPFNTALTVGASLAQIGEFSFILAGMGVALNMMPPEGQSLVLAGALISIALNASLFAAVDPIRRWLLARSEFARRLELRDDPLSELPMTTDPRLLTKQVVLVGYGRVGRRIARSLSDNHIPYVVAEQNREIVDALRKKGVPAVSGDAQTPEVLIQAHVTRAAMLVIAIPDVVNVRQMVDIARQLNPEIQVVLRTHNDEEAELLQKETQGTVFLGEHELARGMTDHVLHQLLHGRARGHGPKTGL</sequence>
<dbReference type="EMBL" id="JEMG01000001">
    <property type="protein sequence ID" value="EYC52689.1"/>
    <property type="molecule type" value="Genomic_DNA"/>
</dbReference>
<dbReference type="InterPro" id="IPR006153">
    <property type="entry name" value="Cation/H_exchanger_TM"/>
</dbReference>
<evidence type="ECO:0000256" key="2">
    <source>
        <dbReference type="ARBA" id="ARBA00005551"/>
    </source>
</evidence>
<evidence type="ECO:0000256" key="1">
    <source>
        <dbReference type="ARBA" id="ARBA00004141"/>
    </source>
</evidence>
<comment type="caution">
    <text evidence="9">The sequence shown here is derived from an EMBL/GenBank/DDBJ whole genome shotgun (WGS) entry which is preliminary data.</text>
</comment>
<dbReference type="STRING" id="1458275.AZ34_17545"/>
<dbReference type="Gene3D" id="1.20.1530.20">
    <property type="match status" value="1"/>
</dbReference>
<feature type="domain" description="RCK N-terminal" evidence="8">
    <location>
        <begin position="430"/>
        <end position="547"/>
    </location>
</feature>
<dbReference type="RefSeq" id="WP_035610383.1">
    <property type="nucleotide sequence ID" value="NZ_JEMG01000001.1"/>
</dbReference>
<dbReference type="PANTHER" id="PTHR42751">
    <property type="entry name" value="SODIUM/HYDROGEN EXCHANGER FAMILY/TRKA DOMAIN PROTEIN"/>
    <property type="match status" value="1"/>
</dbReference>
<accession>A0A016XKS4</accession>
<dbReference type="InterPro" id="IPR036291">
    <property type="entry name" value="NAD(P)-bd_dom_sf"/>
</dbReference>
<proteinExistence type="inferred from homology"/>
<gene>
    <name evidence="9" type="ORF">AZ34_17545</name>
</gene>
<evidence type="ECO:0000259" key="8">
    <source>
        <dbReference type="PROSITE" id="PS51201"/>
    </source>
</evidence>
<dbReference type="InterPro" id="IPR038770">
    <property type="entry name" value="Na+/solute_symporter_sf"/>
</dbReference>
<dbReference type="Proteomes" id="UP000023268">
    <property type="component" value="Unassembled WGS sequence"/>
</dbReference>
<feature type="transmembrane region" description="Helical" evidence="7">
    <location>
        <begin position="57"/>
        <end position="76"/>
    </location>
</feature>
<evidence type="ECO:0000256" key="7">
    <source>
        <dbReference type="SAM" id="Phobius"/>
    </source>
</evidence>
<dbReference type="AlphaFoldDB" id="A0A016XKS4"/>
<dbReference type="GO" id="GO:1902600">
    <property type="term" value="P:proton transmembrane transport"/>
    <property type="evidence" value="ECO:0007669"/>
    <property type="project" value="InterPro"/>
</dbReference>
<feature type="transmembrane region" description="Helical" evidence="7">
    <location>
        <begin position="233"/>
        <end position="266"/>
    </location>
</feature>
<evidence type="ECO:0000256" key="3">
    <source>
        <dbReference type="ARBA" id="ARBA00022448"/>
    </source>
</evidence>
<dbReference type="PROSITE" id="PS51201">
    <property type="entry name" value="RCK_N"/>
    <property type="match status" value="1"/>
</dbReference>
<feature type="transmembrane region" description="Helical" evidence="7">
    <location>
        <begin position="6"/>
        <end position="26"/>
    </location>
</feature>
<feature type="transmembrane region" description="Helical" evidence="7">
    <location>
        <begin position="33"/>
        <end position="51"/>
    </location>
</feature>
<dbReference type="InterPro" id="IPR003148">
    <property type="entry name" value="RCK_N"/>
</dbReference>
<feature type="transmembrane region" description="Helical" evidence="7">
    <location>
        <begin position="116"/>
        <end position="136"/>
    </location>
</feature>
<dbReference type="Pfam" id="PF00999">
    <property type="entry name" value="Na_H_Exchanger"/>
    <property type="match status" value="1"/>
</dbReference>
<feature type="transmembrane region" description="Helical" evidence="7">
    <location>
        <begin position="311"/>
        <end position="333"/>
    </location>
</feature>
<dbReference type="SUPFAM" id="SSF51735">
    <property type="entry name" value="NAD(P)-binding Rossmann-fold domains"/>
    <property type="match status" value="1"/>
</dbReference>
<name>A0A016XKS4_9BURK</name>
<keyword evidence="5 7" id="KW-1133">Transmembrane helix</keyword>
<dbReference type="GO" id="GO:0016020">
    <property type="term" value="C:membrane"/>
    <property type="evidence" value="ECO:0007669"/>
    <property type="project" value="UniProtKB-SubCell"/>
</dbReference>